<dbReference type="EMBL" id="JAUKTV010000007">
    <property type="protein sequence ID" value="KAK0735598.1"/>
    <property type="molecule type" value="Genomic_DNA"/>
</dbReference>
<accession>A0AA40BK03</accession>
<proteinExistence type="predicted"/>
<evidence type="ECO:0000313" key="3">
    <source>
        <dbReference type="Proteomes" id="UP001172159"/>
    </source>
</evidence>
<organism evidence="2 3">
    <name type="scientific">Apiosordaria backusii</name>
    <dbReference type="NCBI Taxonomy" id="314023"/>
    <lineage>
        <taxon>Eukaryota</taxon>
        <taxon>Fungi</taxon>
        <taxon>Dikarya</taxon>
        <taxon>Ascomycota</taxon>
        <taxon>Pezizomycotina</taxon>
        <taxon>Sordariomycetes</taxon>
        <taxon>Sordariomycetidae</taxon>
        <taxon>Sordariales</taxon>
        <taxon>Lasiosphaeriaceae</taxon>
        <taxon>Apiosordaria</taxon>
    </lineage>
</organism>
<name>A0AA40BK03_9PEZI</name>
<dbReference type="Proteomes" id="UP001172159">
    <property type="component" value="Unassembled WGS sequence"/>
</dbReference>
<sequence>MSLLANEMTSNREGTAREDHAAQGMQKENESPPLRSQAPSFPRYFPSPHDLGASLDDVSNLGYWYCCAVYRSSLMRNFVVAVRSLRGGDIQTSGQLLRVRFTPMPDPTYRRDSDVELSDIKSSLLAYGDNGSCYSVTAYASKGFGVTSAQIFGTLSFGCPRIVGSQVGGNRQCCGTVRDCQWVRFACVFDLVVTAISAVDNGHIRKSGAKDVAIWASPTPAADGSRRLPKLPPNNITRLKAQLWRYPCEAPAISGRNVSPVWLHQLICCKNEVRYWMRAPVKGVLCMRLEAFFVSSGTRARSGIPVHTYMSASHHTSGGADCSSDTHSSGPATYYLIPDASRDDTVSRRVRVVLGALCSKNRQQAPGP</sequence>
<evidence type="ECO:0000256" key="1">
    <source>
        <dbReference type="SAM" id="MobiDB-lite"/>
    </source>
</evidence>
<keyword evidence="3" id="KW-1185">Reference proteome</keyword>
<comment type="caution">
    <text evidence="2">The sequence shown here is derived from an EMBL/GenBank/DDBJ whole genome shotgun (WGS) entry which is preliminary data.</text>
</comment>
<reference evidence="2" key="1">
    <citation type="submission" date="2023-06" db="EMBL/GenBank/DDBJ databases">
        <title>Genome-scale phylogeny and comparative genomics of the fungal order Sordariales.</title>
        <authorList>
            <consortium name="Lawrence Berkeley National Laboratory"/>
            <person name="Hensen N."/>
            <person name="Bonometti L."/>
            <person name="Westerberg I."/>
            <person name="Brannstrom I.O."/>
            <person name="Guillou S."/>
            <person name="Cros-Aarteil S."/>
            <person name="Calhoun S."/>
            <person name="Haridas S."/>
            <person name="Kuo A."/>
            <person name="Mondo S."/>
            <person name="Pangilinan J."/>
            <person name="Riley R."/>
            <person name="Labutti K."/>
            <person name="Andreopoulos B."/>
            <person name="Lipzen A."/>
            <person name="Chen C."/>
            <person name="Yanf M."/>
            <person name="Daum C."/>
            <person name="Ng V."/>
            <person name="Clum A."/>
            <person name="Steindorff A."/>
            <person name="Ohm R."/>
            <person name="Martin F."/>
            <person name="Silar P."/>
            <person name="Natvig D."/>
            <person name="Lalanne C."/>
            <person name="Gautier V."/>
            <person name="Ament-Velasquez S.L."/>
            <person name="Kruys A."/>
            <person name="Hutchinson M.I."/>
            <person name="Powell A.J."/>
            <person name="Barry K."/>
            <person name="Miller A.N."/>
            <person name="Grigoriev I.V."/>
            <person name="Debuchy R."/>
            <person name="Gladieux P."/>
            <person name="Thoren M.H."/>
            <person name="Johannesson H."/>
        </authorList>
    </citation>
    <scope>NUCLEOTIDE SEQUENCE</scope>
    <source>
        <strain evidence="2">CBS 540.89</strain>
    </source>
</reference>
<dbReference type="AlphaFoldDB" id="A0AA40BK03"/>
<protein>
    <submittedName>
        <fullName evidence="2">Uncharacterized protein</fullName>
    </submittedName>
</protein>
<feature type="region of interest" description="Disordered" evidence="1">
    <location>
        <begin position="1"/>
        <end position="42"/>
    </location>
</feature>
<evidence type="ECO:0000313" key="2">
    <source>
        <dbReference type="EMBL" id="KAK0735598.1"/>
    </source>
</evidence>
<gene>
    <name evidence="2" type="ORF">B0T21DRAFT_442225</name>
</gene>